<proteinExistence type="predicted"/>
<dbReference type="EMBL" id="WIXP02000006">
    <property type="protein sequence ID" value="KAF6209230.1"/>
    <property type="molecule type" value="Genomic_DNA"/>
</dbReference>
<accession>A0A6A4JMF2</accession>
<gene>
    <name evidence="1" type="ORF">GE061_014975</name>
</gene>
<organism evidence="1 2">
    <name type="scientific">Apolygus lucorum</name>
    <name type="common">Small green plant bug</name>
    <name type="synonym">Lygocoris lucorum</name>
    <dbReference type="NCBI Taxonomy" id="248454"/>
    <lineage>
        <taxon>Eukaryota</taxon>
        <taxon>Metazoa</taxon>
        <taxon>Ecdysozoa</taxon>
        <taxon>Arthropoda</taxon>
        <taxon>Hexapoda</taxon>
        <taxon>Insecta</taxon>
        <taxon>Pterygota</taxon>
        <taxon>Neoptera</taxon>
        <taxon>Paraneoptera</taxon>
        <taxon>Hemiptera</taxon>
        <taxon>Heteroptera</taxon>
        <taxon>Panheteroptera</taxon>
        <taxon>Cimicomorpha</taxon>
        <taxon>Miridae</taxon>
        <taxon>Mirini</taxon>
        <taxon>Apolygus</taxon>
    </lineage>
</organism>
<comment type="caution">
    <text evidence="1">The sequence shown here is derived from an EMBL/GenBank/DDBJ whole genome shotgun (WGS) entry which is preliminary data.</text>
</comment>
<reference evidence="1" key="1">
    <citation type="journal article" date="2021" name="Mol. Ecol. Resour.">
        <title>Apolygus lucorum genome provides insights into omnivorousness and mesophyll feeding.</title>
        <authorList>
            <person name="Liu Y."/>
            <person name="Liu H."/>
            <person name="Wang H."/>
            <person name="Huang T."/>
            <person name="Liu B."/>
            <person name="Yang B."/>
            <person name="Yin L."/>
            <person name="Li B."/>
            <person name="Zhang Y."/>
            <person name="Zhang S."/>
            <person name="Jiang F."/>
            <person name="Zhang X."/>
            <person name="Ren Y."/>
            <person name="Wang B."/>
            <person name="Wang S."/>
            <person name="Lu Y."/>
            <person name="Wu K."/>
            <person name="Fan W."/>
            <person name="Wang G."/>
        </authorList>
    </citation>
    <scope>NUCLEOTIDE SEQUENCE</scope>
    <source>
        <strain evidence="1">12Hb</strain>
    </source>
</reference>
<sequence>MYACISADSYLERIALEAQTKARLDEWCTFNKLKLNTSKTEQLPISLKRGEGKTASCLGLVVSDDLRWAGHIRSLKANHESTTAYCCGATRQVL</sequence>
<name>A0A6A4JMF2_APOLU</name>
<protein>
    <submittedName>
        <fullName evidence="1">Uncharacterized protein</fullName>
    </submittedName>
</protein>
<dbReference type="AlphaFoldDB" id="A0A6A4JMF2"/>
<evidence type="ECO:0000313" key="2">
    <source>
        <dbReference type="Proteomes" id="UP000466442"/>
    </source>
</evidence>
<evidence type="ECO:0000313" key="1">
    <source>
        <dbReference type="EMBL" id="KAF6209230.1"/>
    </source>
</evidence>
<keyword evidence="2" id="KW-1185">Reference proteome</keyword>
<dbReference type="Proteomes" id="UP000466442">
    <property type="component" value="Unassembled WGS sequence"/>
</dbReference>